<protein>
    <recommendedName>
        <fullName evidence="3">Secreted protein</fullName>
    </recommendedName>
</protein>
<reference evidence="2" key="1">
    <citation type="submission" date="2023-07" db="EMBL/GenBank/DDBJ databases">
        <title>30 novel species of actinomycetes from the DSMZ collection.</title>
        <authorList>
            <person name="Nouioui I."/>
        </authorList>
    </citation>
    <scope>NUCLEOTIDE SEQUENCE [LARGE SCALE GENOMIC DNA]</scope>
    <source>
        <strain evidence="2">DSM 44938</strain>
    </source>
</reference>
<comment type="caution">
    <text evidence="1">The sequence shown here is derived from an EMBL/GenBank/DDBJ whole genome shotgun (WGS) entry which is preliminary data.</text>
</comment>
<organism evidence="1 2">
    <name type="scientific">Streptomyces litchfieldiae</name>
    <dbReference type="NCBI Taxonomy" id="3075543"/>
    <lineage>
        <taxon>Bacteria</taxon>
        <taxon>Bacillati</taxon>
        <taxon>Actinomycetota</taxon>
        <taxon>Actinomycetes</taxon>
        <taxon>Kitasatosporales</taxon>
        <taxon>Streptomycetaceae</taxon>
        <taxon>Streptomyces</taxon>
    </lineage>
</organism>
<dbReference type="Proteomes" id="UP001183246">
    <property type="component" value="Unassembled WGS sequence"/>
</dbReference>
<accession>A0ABU2N1R2</accession>
<dbReference type="EMBL" id="JAVREL010000023">
    <property type="protein sequence ID" value="MDT0346689.1"/>
    <property type="molecule type" value="Genomic_DNA"/>
</dbReference>
<sequence>MTQLHRALGIAGLSTGAVLAAAGGASAEILPRDLGAAGLPLVPTVVDSTMAAVNPVLDLQLDPLANTSTDPLSNAAGTQVADFQPISTAAVTGPLTSGASLRTLPGEVVGGLLGGLPVRLP</sequence>
<keyword evidence="2" id="KW-1185">Reference proteome</keyword>
<name>A0ABU2N1R2_9ACTN</name>
<proteinExistence type="predicted"/>
<dbReference type="RefSeq" id="WP_311707812.1">
    <property type="nucleotide sequence ID" value="NZ_JAVREL010000023.1"/>
</dbReference>
<gene>
    <name evidence="1" type="ORF">RM590_29515</name>
</gene>
<evidence type="ECO:0008006" key="3">
    <source>
        <dbReference type="Google" id="ProtNLM"/>
    </source>
</evidence>
<evidence type="ECO:0000313" key="2">
    <source>
        <dbReference type="Proteomes" id="UP001183246"/>
    </source>
</evidence>
<evidence type="ECO:0000313" key="1">
    <source>
        <dbReference type="EMBL" id="MDT0346689.1"/>
    </source>
</evidence>